<proteinExistence type="inferred from homology"/>
<comment type="similarity">
    <text evidence="4">Belongs to the NRP synthetase family.</text>
</comment>
<evidence type="ECO:0000256" key="2">
    <source>
        <dbReference type="ARBA" id="ARBA00022553"/>
    </source>
</evidence>
<dbReference type="FunFam" id="3.30.559.30:FF:000003">
    <property type="entry name" value="Nonribosomal peptide synthase SidD"/>
    <property type="match status" value="1"/>
</dbReference>
<dbReference type="InterPro" id="IPR009081">
    <property type="entry name" value="PP-bd_ACP"/>
</dbReference>
<dbReference type="CDD" id="cd05918">
    <property type="entry name" value="A_NRPS_SidN3_like"/>
    <property type="match status" value="1"/>
</dbReference>
<dbReference type="PANTHER" id="PTHR45527:SF3">
    <property type="entry name" value="SIDEROPHORE SYNTHETASE (EUROFUNG)"/>
    <property type="match status" value="1"/>
</dbReference>
<evidence type="ECO:0000313" key="8">
    <source>
        <dbReference type="Proteomes" id="UP000799770"/>
    </source>
</evidence>
<dbReference type="Gene3D" id="1.10.1200.10">
    <property type="entry name" value="ACP-like"/>
    <property type="match status" value="3"/>
</dbReference>
<feature type="domain" description="Carrier" evidence="6">
    <location>
        <begin position="784"/>
        <end position="859"/>
    </location>
</feature>
<dbReference type="InterPro" id="IPR010071">
    <property type="entry name" value="AA_adenyl_dom"/>
</dbReference>
<dbReference type="SMART" id="SM01294">
    <property type="entry name" value="PKS_PP_betabranch"/>
    <property type="match status" value="2"/>
</dbReference>
<dbReference type="GO" id="GO:0043041">
    <property type="term" value="P:amino acid activation for nonribosomal peptide biosynthetic process"/>
    <property type="evidence" value="ECO:0007669"/>
    <property type="project" value="TreeGrafter"/>
</dbReference>
<feature type="domain" description="Carrier" evidence="6">
    <location>
        <begin position="1351"/>
        <end position="1427"/>
    </location>
</feature>
<dbReference type="SUPFAM" id="SSF47336">
    <property type="entry name" value="ACP-like"/>
    <property type="match status" value="3"/>
</dbReference>
<keyword evidence="1" id="KW-0596">Phosphopantetheine</keyword>
<dbReference type="FunFam" id="3.40.50.12780:FF:000014">
    <property type="entry name" value="Nonribosomal peptide synthetase 1"/>
    <property type="match status" value="1"/>
</dbReference>
<dbReference type="InterPro" id="IPR000873">
    <property type="entry name" value="AMP-dep_synth/lig_dom"/>
</dbReference>
<dbReference type="InterPro" id="IPR042099">
    <property type="entry name" value="ANL_N_sf"/>
</dbReference>
<evidence type="ECO:0000256" key="4">
    <source>
        <dbReference type="ARBA" id="ARBA00029454"/>
    </source>
</evidence>
<dbReference type="Gene3D" id="3.30.559.10">
    <property type="entry name" value="Chloramphenicol acetyltransferase-like domain"/>
    <property type="match status" value="2"/>
</dbReference>
<dbReference type="PROSITE" id="PS50075">
    <property type="entry name" value="CARRIER"/>
    <property type="match status" value="3"/>
</dbReference>
<dbReference type="Gene3D" id="3.30.300.30">
    <property type="match status" value="1"/>
</dbReference>
<dbReference type="FunFam" id="3.30.300.30:FF:000015">
    <property type="entry name" value="Nonribosomal peptide synthase SidD"/>
    <property type="match status" value="1"/>
</dbReference>
<evidence type="ECO:0000256" key="1">
    <source>
        <dbReference type="ARBA" id="ARBA00022450"/>
    </source>
</evidence>
<dbReference type="GO" id="GO:0016874">
    <property type="term" value="F:ligase activity"/>
    <property type="evidence" value="ECO:0007669"/>
    <property type="project" value="UniProtKB-KW"/>
</dbReference>
<dbReference type="Gene3D" id="3.30.559.30">
    <property type="entry name" value="Nonribosomal peptide synthetase, condensation domain"/>
    <property type="match status" value="2"/>
</dbReference>
<dbReference type="InterPro" id="IPR045851">
    <property type="entry name" value="AMP-bd_C_sf"/>
</dbReference>
<dbReference type="InterPro" id="IPR023213">
    <property type="entry name" value="CAT-like_dom_sf"/>
</dbReference>
<evidence type="ECO:0000256" key="3">
    <source>
        <dbReference type="ARBA" id="ARBA00022598"/>
    </source>
</evidence>
<dbReference type="PANTHER" id="PTHR45527">
    <property type="entry name" value="NONRIBOSOMAL PEPTIDE SYNTHETASE"/>
    <property type="match status" value="1"/>
</dbReference>
<reference evidence="7" key="1">
    <citation type="journal article" date="2020" name="Stud. Mycol.">
        <title>101 Dothideomycetes genomes: a test case for predicting lifestyles and emergence of pathogens.</title>
        <authorList>
            <person name="Haridas S."/>
            <person name="Albert R."/>
            <person name="Binder M."/>
            <person name="Bloem J."/>
            <person name="Labutti K."/>
            <person name="Salamov A."/>
            <person name="Andreopoulos B."/>
            <person name="Baker S."/>
            <person name="Barry K."/>
            <person name="Bills G."/>
            <person name="Bluhm B."/>
            <person name="Cannon C."/>
            <person name="Castanera R."/>
            <person name="Culley D."/>
            <person name="Daum C."/>
            <person name="Ezra D."/>
            <person name="Gonzalez J."/>
            <person name="Henrissat B."/>
            <person name="Kuo A."/>
            <person name="Liang C."/>
            <person name="Lipzen A."/>
            <person name="Lutzoni F."/>
            <person name="Magnuson J."/>
            <person name="Mondo S."/>
            <person name="Nolan M."/>
            <person name="Ohm R."/>
            <person name="Pangilinan J."/>
            <person name="Park H.-J."/>
            <person name="Ramirez L."/>
            <person name="Alfaro M."/>
            <person name="Sun H."/>
            <person name="Tritt A."/>
            <person name="Yoshinaga Y."/>
            <person name="Zwiers L.-H."/>
            <person name="Turgeon B."/>
            <person name="Goodwin S."/>
            <person name="Spatafora J."/>
            <person name="Crous P."/>
            <person name="Grigoriev I."/>
        </authorList>
    </citation>
    <scope>NUCLEOTIDE SEQUENCE</scope>
    <source>
        <strain evidence="7">CBS 627.86</strain>
    </source>
</reference>
<evidence type="ECO:0000313" key="7">
    <source>
        <dbReference type="EMBL" id="KAF2110732.1"/>
    </source>
</evidence>
<dbReference type="GO" id="GO:0044550">
    <property type="term" value="P:secondary metabolite biosynthetic process"/>
    <property type="evidence" value="ECO:0007669"/>
    <property type="project" value="TreeGrafter"/>
</dbReference>
<dbReference type="Proteomes" id="UP000799770">
    <property type="component" value="Unassembled WGS sequence"/>
</dbReference>
<dbReference type="PROSITE" id="PS00012">
    <property type="entry name" value="PHOSPHOPANTETHEINE"/>
    <property type="match status" value="3"/>
</dbReference>
<dbReference type="Pfam" id="PF00501">
    <property type="entry name" value="AMP-binding"/>
    <property type="match status" value="1"/>
</dbReference>
<dbReference type="Pfam" id="PF00550">
    <property type="entry name" value="PP-binding"/>
    <property type="match status" value="3"/>
</dbReference>
<dbReference type="SUPFAM" id="SSF56801">
    <property type="entry name" value="Acetyl-CoA synthetase-like"/>
    <property type="match status" value="1"/>
</dbReference>
<evidence type="ECO:0000259" key="6">
    <source>
        <dbReference type="PROSITE" id="PS50075"/>
    </source>
</evidence>
<keyword evidence="3" id="KW-0436">Ligase</keyword>
<feature type="domain" description="Carrier" evidence="6">
    <location>
        <begin position="1425"/>
        <end position="1498"/>
    </location>
</feature>
<dbReference type="Gene3D" id="3.40.50.12780">
    <property type="entry name" value="N-terminal domain of ligase-like"/>
    <property type="match status" value="1"/>
</dbReference>
<dbReference type="InterPro" id="IPR020845">
    <property type="entry name" value="AMP-binding_CS"/>
</dbReference>
<dbReference type="PROSITE" id="PS00455">
    <property type="entry name" value="AMP_BINDING"/>
    <property type="match status" value="1"/>
</dbReference>
<dbReference type="CDD" id="cd19545">
    <property type="entry name" value="FUM14_C_NRPS-like"/>
    <property type="match status" value="1"/>
</dbReference>
<gene>
    <name evidence="7" type="ORF">BDV96DRAFT_650835</name>
</gene>
<dbReference type="NCBIfam" id="TIGR01733">
    <property type="entry name" value="AA-adenyl-dom"/>
    <property type="match status" value="1"/>
</dbReference>
<dbReference type="CDD" id="cd19542">
    <property type="entry name" value="CT_NRPS-like"/>
    <property type="match status" value="1"/>
</dbReference>
<dbReference type="SUPFAM" id="SSF52777">
    <property type="entry name" value="CoA-dependent acyltransferases"/>
    <property type="match status" value="4"/>
</dbReference>
<keyword evidence="8" id="KW-1185">Reference proteome</keyword>
<feature type="region of interest" description="Disordered" evidence="5">
    <location>
        <begin position="1"/>
        <end position="33"/>
    </location>
</feature>
<dbReference type="OrthoDB" id="416786at2759"/>
<name>A0A6A5YUB8_9PLEO</name>
<dbReference type="InterPro" id="IPR020806">
    <property type="entry name" value="PKS_PP-bd"/>
</dbReference>
<dbReference type="InterPro" id="IPR036736">
    <property type="entry name" value="ACP-like_sf"/>
</dbReference>
<accession>A0A6A5YUB8</accession>
<dbReference type="GO" id="GO:0031177">
    <property type="term" value="F:phosphopantetheine binding"/>
    <property type="evidence" value="ECO:0007669"/>
    <property type="project" value="InterPro"/>
</dbReference>
<dbReference type="SMART" id="SM00823">
    <property type="entry name" value="PKS_PP"/>
    <property type="match status" value="3"/>
</dbReference>
<dbReference type="InterPro" id="IPR006162">
    <property type="entry name" value="Ppantetheine_attach_site"/>
</dbReference>
<keyword evidence="2" id="KW-0597">Phosphoprotein</keyword>
<protein>
    <recommendedName>
        <fullName evidence="6">Carrier domain-containing protein</fullName>
    </recommendedName>
</protein>
<organism evidence="7 8">
    <name type="scientific">Lophiotrema nucula</name>
    <dbReference type="NCBI Taxonomy" id="690887"/>
    <lineage>
        <taxon>Eukaryota</taxon>
        <taxon>Fungi</taxon>
        <taxon>Dikarya</taxon>
        <taxon>Ascomycota</taxon>
        <taxon>Pezizomycotina</taxon>
        <taxon>Dothideomycetes</taxon>
        <taxon>Pleosporomycetidae</taxon>
        <taxon>Pleosporales</taxon>
        <taxon>Lophiotremataceae</taxon>
        <taxon>Lophiotrema</taxon>
    </lineage>
</organism>
<sequence>MHLPHSEPSQTGGDAYSVQNQATQKPNAKVTDIETDEHVTDSGYNSDHASSAEAETNEVTIPIVSDEDLDRILEHVFASWILLLVRYQRDALHQFTWSHQNTTQTVPVAQLRLDDIQNASELLETVRRVGLVKDLATQASVAKEFIFKDGSVDEWSFSITINIFSERIRATTAWRKPTMSHSQAMVQLHSFSAILRSTVSATTQDWPIASSLDITAEELDQIWQWNTPVPPALETCIHDIIWEKAQLDPDKVAIDSWDGILSYREVDELSTQLAQNLILLLPSNGVGPSSIVPVLFEKSRWTIVAVLAVMKSGAAFALLDPAQPEGRLQAIVQQTSASIIVTSESQASRAAGIFPSTTVVPVSEPKFRKIYAPFAHQRPNNRLPEVDPHTPLYIQFTSGSTGVPKGVVISHAQYTSGALPRAHAIGYNSKSRVLDFASYAFDVSVDSMLVTLVLGGTLCTPSEERRINDLSGVITSMNINLAGLTPSVVRTLPSSVIESLEVLACGGESPSASDIASWSKKTRLVNCYGPSECTVGCAYARQGGDFGYATIGRGAGCVLWIVDPENYNKLVPPGAVGELLVEGPIVGTGYLNNASKTAEAYIEDPKFLLDGSRSTPGRRGRMYKTGDLVRYDPDGRGELIVIGRSDQQVKLRGQRVELAEIEFNMRKYLPVGTDVATEVIKPGGKGEYVLVSFLAEEKEKSEKGLDGDLFSTFSRDFQQELATMTKHLSKDLPVYMIPSAYIPLWKLPHLVSMKTDRKRLREIGAGMSRQDLRKFAATVSDTKGVSSEMEKRLQHLWAKVLGLEPDFSANENFFRVGGDSLRAMRLVAAAREDKILLTVGDVMLHPELAAMAKKASPLTSSDTAEVVPFSLISNGWAADVAKDEVAALCGVKSSSIEDIYPCTPLQEGLMALSAKFADAYVAQRVVELSPSAADRLRHAFEIVLADTPILRTRIVNVSGHGLFQVVVRDSIVCRQSEQELSSDLKQDTEDPMDLGKPLFRYAVVNPPNSEKRQFVISVHHAVYDGWSFPLFIERVNQVFRSEEASPRTPFRNFIKYISGSDRSISEQFWEEQLEGTHPWQFPPLPGKGYITRADSLLEHYVRVPKDMNAKHTLATMIRGGWALLSSLYLGTTDTIFGETLTGRSAPVPGIEQIEGPMITTIPFRVSTSLKASVASYLDALHEQSVRQMPHEHLGLQNIRRLSKDARHACDLRTGLVLHPKEDDVTTARSVDDAPADGFVPSNDEEAAREALKFNTYALMLVCTLDADGFLIMASFDSKCIGIDEMDRVLKLLDKIIQSFYANSEGKLADVVKLGIEEQVDAENLRPVDIPVSFSSDARVKSPVGDNISPSPVSGAKADKLRQLLSRILGMSEADIQPSDSFFELGGDSITAMRLVSDARASGLMLSVGQIFQAPSLSALASLVSDSKEDKLRSLLAQILRMKEEEIQSSDSFFELGGDSVTAMRLVSEARAQGLKLSVAEIFQAKSLAELAAVAESDAPASSSVDVSAAGPYTTLSAHERESITPMTIQPLLFNQDWKIMDIYPVRPLQKIAVDGTVTLPRYSLRYEVISFKSGIDCDRLLKACQELVDKNEILRTVFVEREGKTYGVVLESLSAPVETITSPLGIDLLQQAKDFADQNIPTPKPYGSSFVSFTLFRKEESQETALVFRISHAQYDEMCLPLLYQQLSALYQHGNTDEVSKTEPFTRHVNHVAHSNMKQAIPYWTDLLSGSQMSVYKPDISLTNRRSAYIWRDFDISSRPKSVTVASLPTAAWALVLSKRLGSKDLVFGEVVSGRNIGVPAADRVIGPSWQYVPFRVPFGSHPSWTYLDLLQFVQNQHVESSAYEGIGLSEIVSECGLAGWEDVEWFDSVVHQAPAFTESMDFGRNEDGGDESLQASFETLYPHEEPLREWKCQAFIMEGGAKLRIEIVTFEDWIAVGEEILSEVGEALAKLTKDASKRILLDDQIF</sequence>
<dbReference type="FunFam" id="1.10.1200.10:FF:000005">
    <property type="entry name" value="Nonribosomal peptide synthetase 1"/>
    <property type="match status" value="2"/>
</dbReference>
<dbReference type="Pfam" id="PF00668">
    <property type="entry name" value="Condensation"/>
    <property type="match status" value="2"/>
</dbReference>
<dbReference type="EMBL" id="ML977337">
    <property type="protein sequence ID" value="KAF2110732.1"/>
    <property type="molecule type" value="Genomic_DNA"/>
</dbReference>
<dbReference type="InterPro" id="IPR001242">
    <property type="entry name" value="Condensation_dom"/>
</dbReference>
<feature type="compositionally biased region" description="Polar residues" evidence="5">
    <location>
        <begin position="7"/>
        <end position="26"/>
    </location>
</feature>
<dbReference type="GO" id="GO:0005737">
    <property type="term" value="C:cytoplasm"/>
    <property type="evidence" value="ECO:0007669"/>
    <property type="project" value="TreeGrafter"/>
</dbReference>
<evidence type="ECO:0000256" key="5">
    <source>
        <dbReference type="SAM" id="MobiDB-lite"/>
    </source>
</evidence>